<dbReference type="HOGENOM" id="CLU_1872000_0_0_3"/>
<keyword evidence="1" id="KW-0614">Plasmid</keyword>
<dbReference type="Proteomes" id="UP000008206">
    <property type="component" value="Plasmid Cy782201"/>
</dbReference>
<geneLocation type="plasmid" evidence="1 2">
    <name>Cy782201</name>
</geneLocation>
<dbReference type="EMBL" id="CP002199">
    <property type="protein sequence ID" value="ADN17958.1"/>
    <property type="molecule type" value="Genomic_DNA"/>
</dbReference>
<dbReference type="OrthoDB" id="427847at2"/>
<evidence type="ECO:0000313" key="1">
    <source>
        <dbReference type="EMBL" id="ADN17958.1"/>
    </source>
</evidence>
<keyword evidence="2" id="KW-1185">Reference proteome</keyword>
<proteinExistence type="predicted"/>
<dbReference type="KEGG" id="cyj:Cyan7822_6124"/>
<dbReference type="AlphaFoldDB" id="E0ULX8"/>
<dbReference type="RefSeq" id="WP_013334708.1">
    <property type="nucleotide sequence ID" value="NC_014533.1"/>
</dbReference>
<reference evidence="2" key="1">
    <citation type="journal article" date="2011" name="MBio">
        <title>Novel metabolic attributes of the genus Cyanothece, comprising a group of unicellular nitrogen-fixing Cyanobacteria.</title>
        <authorList>
            <person name="Bandyopadhyay A."/>
            <person name="Elvitigala T."/>
            <person name="Welsh E."/>
            <person name="Stockel J."/>
            <person name="Liberton M."/>
            <person name="Min H."/>
            <person name="Sherman L.A."/>
            <person name="Pakrasi H.B."/>
        </authorList>
    </citation>
    <scope>NUCLEOTIDE SEQUENCE [LARGE SCALE GENOMIC DNA]</scope>
    <source>
        <strain evidence="2">PCC 7822</strain>
        <plasmid evidence="2">Cy782201</plasmid>
    </source>
</reference>
<protein>
    <submittedName>
        <fullName evidence="1">Uncharacterized protein</fullName>
    </submittedName>
</protein>
<name>E0ULX8_GLOV7</name>
<gene>
    <name evidence="1" type="ordered locus">Cyan7822_6124</name>
</gene>
<evidence type="ECO:0000313" key="2">
    <source>
        <dbReference type="Proteomes" id="UP000008206"/>
    </source>
</evidence>
<accession>E0ULX8</accession>
<organism evidence="1 2">
    <name type="scientific">Gloeothece verrucosa (strain PCC 7822)</name>
    <name type="common">Cyanothece sp. (strain PCC 7822)</name>
    <dbReference type="NCBI Taxonomy" id="497965"/>
    <lineage>
        <taxon>Bacteria</taxon>
        <taxon>Bacillati</taxon>
        <taxon>Cyanobacteriota</taxon>
        <taxon>Cyanophyceae</taxon>
        <taxon>Oscillatoriophycideae</taxon>
        <taxon>Chroococcales</taxon>
        <taxon>Aphanothecaceae</taxon>
        <taxon>Gloeothece</taxon>
        <taxon>Gloeothece verrucosa</taxon>
    </lineage>
</organism>
<sequence length="136" mass="15201">MTKTSLPETTTRAQLRGYGASEYLAIAITKTLTPIGKEKVFKLYSLKQVVENIREYLKRSRIAPQTRLTLTRLLEVLSKRLQNVIPAAFGQGSDPALSQLSRAAHSKLLEINTHINKLKGQSATIKGKSNARRQRN</sequence>